<evidence type="ECO:0000313" key="10">
    <source>
        <dbReference type="RefSeq" id="XP_017779192.1"/>
    </source>
</evidence>
<dbReference type="PANTHER" id="PTHR15071:SF0">
    <property type="entry name" value="MANNOSE 6-PHOSPHATE RECEPTOR-LIKE PROTEIN 1"/>
    <property type="match status" value="1"/>
</dbReference>
<dbReference type="InterPro" id="IPR009011">
    <property type="entry name" value="Man6P_isomerase_rcpt-bd_dom_sf"/>
</dbReference>
<dbReference type="InterPro" id="IPR018939">
    <property type="entry name" value="Autophagy-rel_prot_27"/>
</dbReference>
<dbReference type="Gene3D" id="2.70.130.10">
    <property type="entry name" value="Mannose-6-phosphate receptor binding domain"/>
    <property type="match status" value="1"/>
</dbReference>
<dbReference type="Proteomes" id="UP000695000">
    <property type="component" value="Unplaced"/>
</dbReference>
<sequence length="257" mass="28519">MANAVVLVYLSLLANSVFSLLDDDAVCKRVSSCRCETEDGIIMDLTTMLLPDDKFLSAEKHDLVYYYHGCVDTKFEIAQPNKTGTDACFGQTIAACLRTSDNQTFIVGHSKDSVFSDDPNGLTQITYEFNNEKKIKVTTVITMICTPESKENELVIHSIDDQQHHLHLFTKSACKFKVEQSLSVGSKLVIMLFVFSLVYLVGGGCISYFLRGARGREIVPHVEFWVGLPGLVKDGFVFLLNGCNPTMVSTAEAYDEI</sequence>
<evidence type="ECO:0000313" key="9">
    <source>
        <dbReference type="Proteomes" id="UP000695000"/>
    </source>
</evidence>
<keyword evidence="2 7" id="KW-0812">Transmembrane</keyword>
<keyword evidence="4" id="KW-0813">Transport</keyword>
<dbReference type="SUPFAM" id="SSF50911">
    <property type="entry name" value="Mannose 6-phosphate receptor domain"/>
    <property type="match status" value="1"/>
</dbReference>
<evidence type="ECO:0000256" key="7">
    <source>
        <dbReference type="SAM" id="Phobius"/>
    </source>
</evidence>
<accession>A0ABM1MX92</accession>
<evidence type="ECO:0000256" key="1">
    <source>
        <dbReference type="ARBA" id="ARBA00004472"/>
    </source>
</evidence>
<keyword evidence="9" id="KW-1185">Reference proteome</keyword>
<reference evidence="10" key="1">
    <citation type="submission" date="2025-08" db="UniProtKB">
        <authorList>
            <consortium name="RefSeq"/>
        </authorList>
    </citation>
    <scope>IDENTIFICATION</scope>
    <source>
        <tissue evidence="10">Whole Larva</tissue>
    </source>
</reference>
<keyword evidence="4" id="KW-0653">Protein transport</keyword>
<keyword evidence="6 7" id="KW-0472">Membrane</keyword>
<proteinExistence type="predicted"/>
<dbReference type="PANTHER" id="PTHR15071">
    <property type="entry name" value="MANNOSE-6-PHOSPHATE RECEPTOR FAMILY MEMBER"/>
    <property type="match status" value="1"/>
</dbReference>
<keyword evidence="5 7" id="KW-1133">Transmembrane helix</keyword>
<dbReference type="Pfam" id="PF09451">
    <property type="entry name" value="ATG27"/>
    <property type="match status" value="1"/>
</dbReference>
<feature type="transmembrane region" description="Helical" evidence="7">
    <location>
        <begin position="188"/>
        <end position="210"/>
    </location>
</feature>
<evidence type="ECO:0000256" key="3">
    <source>
        <dbReference type="ARBA" id="ARBA00022729"/>
    </source>
</evidence>
<gene>
    <name evidence="10" type="primary">LOC108564602</name>
</gene>
<name>A0ABM1MX92_NICVS</name>
<feature type="chain" id="PRO_5045707102" evidence="8">
    <location>
        <begin position="20"/>
        <end position="257"/>
    </location>
</feature>
<evidence type="ECO:0000256" key="2">
    <source>
        <dbReference type="ARBA" id="ARBA00022692"/>
    </source>
</evidence>
<evidence type="ECO:0000256" key="5">
    <source>
        <dbReference type="ARBA" id="ARBA00022989"/>
    </source>
</evidence>
<keyword evidence="3 8" id="KW-0732">Signal</keyword>
<feature type="signal peptide" evidence="8">
    <location>
        <begin position="1"/>
        <end position="19"/>
    </location>
</feature>
<protein>
    <submittedName>
        <fullName evidence="10">Uncharacterized protein LOC108564602</fullName>
    </submittedName>
</protein>
<comment type="subcellular location">
    <subcellularLocation>
        <location evidence="1">Preautophagosomal structure membrane</location>
        <topology evidence="1">Single-pass type I membrane protein</topology>
    </subcellularLocation>
</comment>
<evidence type="ECO:0000256" key="4">
    <source>
        <dbReference type="ARBA" id="ARBA00022927"/>
    </source>
</evidence>
<evidence type="ECO:0000256" key="8">
    <source>
        <dbReference type="SAM" id="SignalP"/>
    </source>
</evidence>
<dbReference type="RefSeq" id="XP_017779192.1">
    <property type="nucleotide sequence ID" value="XM_017923703.1"/>
</dbReference>
<evidence type="ECO:0000256" key="6">
    <source>
        <dbReference type="ARBA" id="ARBA00023136"/>
    </source>
</evidence>
<dbReference type="GeneID" id="108564602"/>
<organism evidence="9 10">
    <name type="scientific">Nicrophorus vespilloides</name>
    <name type="common">Boreal carrion beetle</name>
    <dbReference type="NCBI Taxonomy" id="110193"/>
    <lineage>
        <taxon>Eukaryota</taxon>
        <taxon>Metazoa</taxon>
        <taxon>Ecdysozoa</taxon>
        <taxon>Arthropoda</taxon>
        <taxon>Hexapoda</taxon>
        <taxon>Insecta</taxon>
        <taxon>Pterygota</taxon>
        <taxon>Neoptera</taxon>
        <taxon>Endopterygota</taxon>
        <taxon>Coleoptera</taxon>
        <taxon>Polyphaga</taxon>
        <taxon>Staphyliniformia</taxon>
        <taxon>Silphidae</taxon>
        <taxon>Nicrophorinae</taxon>
        <taxon>Nicrophorus</taxon>
    </lineage>
</organism>